<organism evidence="5 7">
    <name type="scientific">Plasmodiophora brassicae</name>
    <name type="common">Clubroot disease agent</name>
    <dbReference type="NCBI Taxonomy" id="37360"/>
    <lineage>
        <taxon>Eukaryota</taxon>
        <taxon>Sar</taxon>
        <taxon>Rhizaria</taxon>
        <taxon>Endomyxa</taxon>
        <taxon>Phytomyxea</taxon>
        <taxon>Plasmodiophorida</taxon>
        <taxon>Plasmodiophoridae</taxon>
        <taxon>Plasmodiophora</taxon>
    </lineage>
</organism>
<dbReference type="InterPro" id="IPR001611">
    <property type="entry name" value="Leu-rich_rpt"/>
</dbReference>
<dbReference type="InterPro" id="IPR032675">
    <property type="entry name" value="LRR_dom_sf"/>
</dbReference>
<evidence type="ECO:0000256" key="3">
    <source>
        <dbReference type="ARBA" id="ARBA00022737"/>
    </source>
</evidence>
<dbReference type="SMART" id="SM00369">
    <property type="entry name" value="LRR_TYP"/>
    <property type="match status" value="2"/>
</dbReference>
<name>A0A0G4IVD5_PLABS</name>
<sequence>MSSMFHRVTLAIAMGLAIRAQANICTWYNVGCSGSSTVVLGNWSMPSGHIDATWFSGSNMTPGQYTSLLLNNLQITGIAADTFRAMTNLLELDLSDNLLSQIQPGTFDNLSKLQRLNLQRNKVTLMPSGILDALISLSYIGLEYNPDLGALPRTLFSKQAHYTGNWPFPLTLRLRIGMPSLKCVPLPPPNMSLSNYWNDGLQTCPDDGTTGGSSSGAVTHRSRSNVVVTVVVTIISAVLLL</sequence>
<evidence type="ECO:0000313" key="6">
    <source>
        <dbReference type="EMBL" id="SPQ97260.1"/>
    </source>
</evidence>
<evidence type="ECO:0008006" key="9">
    <source>
        <dbReference type="Google" id="ProtNLM"/>
    </source>
</evidence>
<proteinExistence type="predicted"/>
<keyword evidence="1" id="KW-0433">Leucine-rich repeat</keyword>
<dbReference type="EMBL" id="OVEO01000007">
    <property type="protein sequence ID" value="SPQ97260.1"/>
    <property type="molecule type" value="Genomic_DNA"/>
</dbReference>
<keyword evidence="2 4" id="KW-0732">Signal</keyword>
<dbReference type="SUPFAM" id="SSF52058">
    <property type="entry name" value="L domain-like"/>
    <property type="match status" value="1"/>
</dbReference>
<dbReference type="InterPro" id="IPR050328">
    <property type="entry name" value="Dev_Immune_Receptor"/>
</dbReference>
<gene>
    <name evidence="5" type="ORF">PBRA_001156</name>
    <name evidence="6" type="ORF">PLBR_LOCUS4475</name>
</gene>
<geneLocation type="mitochondrion" evidence="6"/>
<dbReference type="PANTHER" id="PTHR24373:SF275">
    <property type="entry name" value="TIR DOMAIN-CONTAINING PROTEIN"/>
    <property type="match status" value="1"/>
</dbReference>
<dbReference type="OrthoDB" id="676979at2759"/>
<accession>A0A0G4IVD5</accession>
<dbReference type="PANTHER" id="PTHR24373">
    <property type="entry name" value="SLIT RELATED LEUCINE-RICH REPEAT NEURONAL PROTEIN"/>
    <property type="match status" value="1"/>
</dbReference>
<keyword evidence="7" id="KW-1185">Reference proteome</keyword>
<feature type="signal peptide" evidence="4">
    <location>
        <begin position="1"/>
        <end position="22"/>
    </location>
</feature>
<dbReference type="Proteomes" id="UP000039324">
    <property type="component" value="Unassembled WGS sequence"/>
</dbReference>
<evidence type="ECO:0000256" key="4">
    <source>
        <dbReference type="SAM" id="SignalP"/>
    </source>
</evidence>
<reference evidence="6 8" key="2">
    <citation type="submission" date="2018-03" db="EMBL/GenBank/DDBJ databases">
        <authorList>
            <person name="Fogelqvist J."/>
        </authorList>
    </citation>
    <scope>NUCLEOTIDE SEQUENCE [LARGE SCALE GENOMIC DNA]</scope>
</reference>
<reference evidence="5 7" key="1">
    <citation type="submission" date="2015-02" db="EMBL/GenBank/DDBJ databases">
        <authorList>
            <person name="Chooi Y.-H."/>
        </authorList>
    </citation>
    <scope>NUCLEOTIDE SEQUENCE [LARGE SCALE GENOMIC DNA]</scope>
    <source>
        <strain evidence="5">E3</strain>
    </source>
</reference>
<feature type="chain" id="PRO_5035990773" description="Leucine-rich repeat-containing N-terminal plant-type domain-containing protein" evidence="4">
    <location>
        <begin position="23"/>
        <end position="241"/>
    </location>
</feature>
<keyword evidence="6" id="KW-0496">Mitochondrion</keyword>
<dbReference type="Gene3D" id="3.80.10.10">
    <property type="entry name" value="Ribonuclease Inhibitor"/>
    <property type="match status" value="1"/>
</dbReference>
<evidence type="ECO:0000313" key="8">
    <source>
        <dbReference type="Proteomes" id="UP000290189"/>
    </source>
</evidence>
<dbReference type="PROSITE" id="PS51450">
    <property type="entry name" value="LRR"/>
    <property type="match status" value="1"/>
</dbReference>
<dbReference type="InterPro" id="IPR003591">
    <property type="entry name" value="Leu-rich_rpt_typical-subtyp"/>
</dbReference>
<evidence type="ECO:0000313" key="7">
    <source>
        <dbReference type="Proteomes" id="UP000039324"/>
    </source>
</evidence>
<evidence type="ECO:0000313" key="5">
    <source>
        <dbReference type="EMBL" id="CEO99250.1"/>
    </source>
</evidence>
<dbReference type="EMBL" id="CDSF01000090">
    <property type="protein sequence ID" value="CEO99250.1"/>
    <property type="molecule type" value="Genomic_DNA"/>
</dbReference>
<evidence type="ECO:0000256" key="2">
    <source>
        <dbReference type="ARBA" id="ARBA00022729"/>
    </source>
</evidence>
<protein>
    <recommendedName>
        <fullName evidence="9">Leucine-rich repeat-containing N-terminal plant-type domain-containing protein</fullName>
    </recommendedName>
</protein>
<dbReference type="Pfam" id="PF13855">
    <property type="entry name" value="LRR_8"/>
    <property type="match status" value="1"/>
</dbReference>
<keyword evidence="3" id="KW-0677">Repeat</keyword>
<dbReference type="AlphaFoldDB" id="A0A0G4IVD5"/>
<dbReference type="STRING" id="37360.A0A0G4IVD5"/>
<evidence type="ECO:0000256" key="1">
    <source>
        <dbReference type="ARBA" id="ARBA00022614"/>
    </source>
</evidence>
<dbReference type="Proteomes" id="UP000290189">
    <property type="component" value="Unassembled WGS sequence"/>
</dbReference>